<dbReference type="InterPro" id="IPR036624">
    <property type="entry name" value="Hcp1-lik_sf"/>
</dbReference>
<protein>
    <recommendedName>
        <fullName evidence="3">Type VI secretion system effector, Hcp1 family protein</fullName>
    </recommendedName>
</protein>
<dbReference type="NCBIfam" id="TIGR03344">
    <property type="entry name" value="VI_effect_Hcp1"/>
    <property type="match status" value="1"/>
</dbReference>
<proteinExistence type="predicted"/>
<gene>
    <name evidence="1" type="ordered locus">Ping_0019</name>
</gene>
<dbReference type="HOGENOM" id="CLU_116190_0_0_6"/>
<evidence type="ECO:0000313" key="2">
    <source>
        <dbReference type="Proteomes" id="UP000000639"/>
    </source>
</evidence>
<dbReference type="Proteomes" id="UP000000639">
    <property type="component" value="Chromosome"/>
</dbReference>
<dbReference type="SUPFAM" id="SSF141452">
    <property type="entry name" value="Hcp1-like"/>
    <property type="match status" value="1"/>
</dbReference>
<dbReference type="PANTHER" id="PTHR34319:SF6">
    <property type="entry name" value="MAJOR EXPORTED PROTEIN"/>
    <property type="match status" value="1"/>
</dbReference>
<organism evidence="1 2">
    <name type="scientific">Psychromonas ingrahamii (strain DSM 17664 / CCUG 51855 / 37)</name>
    <dbReference type="NCBI Taxonomy" id="357804"/>
    <lineage>
        <taxon>Bacteria</taxon>
        <taxon>Pseudomonadati</taxon>
        <taxon>Pseudomonadota</taxon>
        <taxon>Gammaproteobacteria</taxon>
        <taxon>Alteromonadales</taxon>
        <taxon>Psychromonadaceae</taxon>
        <taxon>Psychromonas</taxon>
    </lineage>
</organism>
<evidence type="ECO:0008006" key="3">
    <source>
        <dbReference type="Google" id="ProtNLM"/>
    </source>
</evidence>
<dbReference type="RefSeq" id="WP_011768453.1">
    <property type="nucleotide sequence ID" value="NC_008709.1"/>
</dbReference>
<evidence type="ECO:0000313" key="1">
    <source>
        <dbReference type="EMBL" id="ABM01894.1"/>
    </source>
</evidence>
<reference evidence="1 2" key="1">
    <citation type="submission" date="2007-01" db="EMBL/GenBank/DDBJ databases">
        <title>Complete sequence of Psychromonas ingrahamii 37.</title>
        <authorList>
            <consortium name="US DOE Joint Genome Institute"/>
            <person name="Copeland A."/>
            <person name="Lucas S."/>
            <person name="Lapidus A."/>
            <person name="Barry K."/>
            <person name="Detter J.C."/>
            <person name="Glavina del Rio T."/>
            <person name="Hammon N."/>
            <person name="Israni S."/>
            <person name="Dalin E."/>
            <person name="Tice H."/>
            <person name="Pitluck S."/>
            <person name="Thompson L.S."/>
            <person name="Brettin T."/>
            <person name="Bruce D."/>
            <person name="Han C."/>
            <person name="Tapia R."/>
            <person name="Schmutz J."/>
            <person name="Larimer F."/>
            <person name="Land M."/>
            <person name="Hauser L."/>
            <person name="Kyrpides N."/>
            <person name="Ivanova N."/>
            <person name="Staley J."/>
            <person name="Richardson P."/>
        </authorList>
    </citation>
    <scope>NUCLEOTIDE SEQUENCE [LARGE SCALE GENOMIC DNA]</scope>
    <source>
        <strain evidence="1 2">37</strain>
    </source>
</reference>
<sequence>MEFSGYMKIEGDIQGVIEGSSIRKNRETSIDLFSFKHEIKLPTNVQSGMGNGPVIHQPIVLLKEVDKSTPKLYRALVEKERLNTVEFEWFRYTAQGEELVYYRIELINAHIISISPWTPALEKAESEYLRFMENVTLAYEGITWSWGPDGDVTYQTNWRGEQ</sequence>
<keyword evidence="2" id="KW-1185">Reference proteome</keyword>
<dbReference type="Pfam" id="PF05638">
    <property type="entry name" value="T6SS_HCP"/>
    <property type="match status" value="1"/>
</dbReference>
<dbReference type="PANTHER" id="PTHR34319">
    <property type="entry name" value="MAJOR EXPORTED PROTEIN"/>
    <property type="match status" value="1"/>
</dbReference>
<dbReference type="KEGG" id="pin:Ping_0019"/>
<accession>A1SQX9</accession>
<dbReference type="InterPro" id="IPR008514">
    <property type="entry name" value="T6SS_Hcp"/>
</dbReference>
<dbReference type="EMBL" id="CP000510">
    <property type="protein sequence ID" value="ABM01894.1"/>
    <property type="molecule type" value="Genomic_DNA"/>
</dbReference>
<dbReference type="AlphaFoldDB" id="A1SQX9"/>
<dbReference type="InterPro" id="IPR052947">
    <property type="entry name" value="T6SS_Hcp1_domain"/>
</dbReference>
<dbReference type="Gene3D" id="2.30.110.20">
    <property type="entry name" value="Hcp1-like"/>
    <property type="match status" value="1"/>
</dbReference>
<name>A1SQX9_PSYIN</name>
<dbReference type="eggNOG" id="COG3157">
    <property type="taxonomic scope" value="Bacteria"/>
</dbReference>
<dbReference type="OrthoDB" id="5674026at2"/>
<dbReference type="STRING" id="357804.Ping_0019"/>